<proteinExistence type="predicted"/>
<dbReference type="GO" id="GO:0004311">
    <property type="term" value="F:geranylgeranyl diphosphate synthase activity"/>
    <property type="evidence" value="ECO:0007669"/>
    <property type="project" value="InterPro"/>
</dbReference>
<dbReference type="CDD" id="cd00683">
    <property type="entry name" value="Trans_IPPS_HH"/>
    <property type="match status" value="1"/>
</dbReference>
<dbReference type="AlphaFoldDB" id="A0A2W5PD18"/>
<accession>A0A2W5PD18</accession>
<dbReference type="Pfam" id="PF00494">
    <property type="entry name" value="SQS_PSY"/>
    <property type="match status" value="1"/>
</dbReference>
<dbReference type="SFLD" id="SFLDG01212">
    <property type="entry name" value="Phytoene_synthase_like"/>
    <property type="match status" value="1"/>
</dbReference>
<dbReference type="Proteomes" id="UP000249229">
    <property type="component" value="Unassembled WGS sequence"/>
</dbReference>
<organism evidence="2 3">
    <name type="scientific">Sphingomonas taxi</name>
    <dbReference type="NCBI Taxonomy" id="1549858"/>
    <lineage>
        <taxon>Bacteria</taxon>
        <taxon>Pseudomonadati</taxon>
        <taxon>Pseudomonadota</taxon>
        <taxon>Alphaproteobacteria</taxon>
        <taxon>Sphingomonadales</taxon>
        <taxon>Sphingomonadaceae</taxon>
        <taxon>Sphingomonas</taxon>
    </lineage>
</organism>
<name>A0A2W5PD18_9SPHN</name>
<dbReference type="Gene3D" id="1.10.600.10">
    <property type="entry name" value="Farnesyl Diphosphate Synthase"/>
    <property type="match status" value="1"/>
</dbReference>
<comment type="caution">
    <text evidence="2">The sequence shown here is derived from an EMBL/GenBank/DDBJ whole genome shotgun (WGS) entry which is preliminary data.</text>
</comment>
<dbReference type="PANTHER" id="PTHR31480">
    <property type="entry name" value="BIFUNCTIONAL LYCOPENE CYCLASE/PHYTOENE SYNTHASE"/>
    <property type="match status" value="1"/>
</dbReference>
<evidence type="ECO:0000313" key="3">
    <source>
        <dbReference type="Proteomes" id="UP000249229"/>
    </source>
</evidence>
<keyword evidence="1" id="KW-0808">Transferase</keyword>
<sequence length="310" mass="33856">MPARAALVDTARASIARGSKSFAAASTLFAPVVRERAWLLYAWCRACDDLVDGQDHGHGGAVVDDARERVAWVRVLSDAALDGRATGDPAFDALGVVAAETGLPRRFVHDVIDGFQLDADDWHPRSEDDLYRYCYHVAGAVGCLMAVVMGVSPDDEATLDRACDLGLAFQLANIARDVAEDDRAGRCYLPDDWLAELDVPPGQHMRPAFRDRLVVLARRLATRAQRHEDSARIGTKALSYRSAWAVLAAAGIYGDIARAVAARGAHAWDHRVTTPRAAKLGWIARAAAQAARRHALPDRPRDPQLWTRPR</sequence>
<dbReference type="GO" id="GO:0051996">
    <property type="term" value="F:squalene synthase [NAD(P)H] activity"/>
    <property type="evidence" value="ECO:0007669"/>
    <property type="project" value="InterPro"/>
</dbReference>
<dbReference type="PROSITE" id="PS01044">
    <property type="entry name" value="SQUALEN_PHYTOEN_SYN_1"/>
    <property type="match status" value="1"/>
</dbReference>
<dbReference type="PROSITE" id="PS01045">
    <property type="entry name" value="SQUALEN_PHYTOEN_SYN_2"/>
    <property type="match status" value="1"/>
</dbReference>
<reference evidence="2 3" key="1">
    <citation type="submission" date="2017-08" db="EMBL/GenBank/DDBJ databases">
        <title>Infants hospitalized years apart are colonized by the same room-sourced microbial strains.</title>
        <authorList>
            <person name="Brooks B."/>
            <person name="Olm M.R."/>
            <person name="Firek B.A."/>
            <person name="Baker R."/>
            <person name="Thomas B.C."/>
            <person name="Morowitz M.J."/>
            <person name="Banfield J.F."/>
        </authorList>
    </citation>
    <scope>NUCLEOTIDE SEQUENCE [LARGE SCALE GENOMIC DNA]</scope>
    <source>
        <strain evidence="2">S2_005_001_R1_22</strain>
    </source>
</reference>
<gene>
    <name evidence="2" type="ORF">DI544_05225</name>
</gene>
<evidence type="ECO:0000313" key="2">
    <source>
        <dbReference type="EMBL" id="PZQ61999.1"/>
    </source>
</evidence>
<dbReference type="InterPro" id="IPR002060">
    <property type="entry name" value="Squ/phyt_synthse"/>
</dbReference>
<dbReference type="SFLD" id="SFLDG01018">
    <property type="entry name" value="Squalene/Phytoene_Synthase_Lik"/>
    <property type="match status" value="1"/>
</dbReference>
<dbReference type="SUPFAM" id="SSF48576">
    <property type="entry name" value="Terpenoid synthases"/>
    <property type="match status" value="1"/>
</dbReference>
<dbReference type="InterPro" id="IPR008949">
    <property type="entry name" value="Isoprenoid_synthase_dom_sf"/>
</dbReference>
<dbReference type="InterPro" id="IPR019845">
    <property type="entry name" value="Squalene/phytoene_synthase_CS"/>
</dbReference>
<dbReference type="SFLD" id="SFLDS00005">
    <property type="entry name" value="Isoprenoid_Synthase_Type_I"/>
    <property type="match status" value="1"/>
</dbReference>
<evidence type="ECO:0000256" key="1">
    <source>
        <dbReference type="ARBA" id="ARBA00022679"/>
    </source>
</evidence>
<dbReference type="EMBL" id="QFQI01000002">
    <property type="protein sequence ID" value="PZQ61999.1"/>
    <property type="molecule type" value="Genomic_DNA"/>
</dbReference>
<protein>
    <submittedName>
        <fullName evidence="2">Phytoene synthase</fullName>
    </submittedName>
</protein>
<dbReference type="InterPro" id="IPR044843">
    <property type="entry name" value="Trans_IPPS_bact-type"/>
</dbReference>
<dbReference type="GO" id="GO:0016117">
    <property type="term" value="P:carotenoid biosynthetic process"/>
    <property type="evidence" value="ECO:0007669"/>
    <property type="project" value="UniProtKB-ARBA"/>
</dbReference>
<dbReference type="InterPro" id="IPR033904">
    <property type="entry name" value="Trans_IPPS_HH"/>
</dbReference>